<evidence type="ECO:0008006" key="4">
    <source>
        <dbReference type="Google" id="ProtNLM"/>
    </source>
</evidence>
<protein>
    <recommendedName>
        <fullName evidence="4">Transposase IS116/IS110/IS902 family protein</fullName>
    </recommendedName>
</protein>
<reference evidence="3" key="1">
    <citation type="submission" date="2016-10" db="EMBL/GenBank/DDBJ databases">
        <authorList>
            <person name="Varghese N."/>
            <person name="Submissions S."/>
        </authorList>
    </citation>
    <scope>NUCLEOTIDE SEQUENCE [LARGE SCALE GENOMIC DNA]</scope>
    <source>
        <strain evidence="3">DSM 44232</strain>
    </source>
</reference>
<evidence type="ECO:0000313" key="3">
    <source>
        <dbReference type="Proteomes" id="UP000198583"/>
    </source>
</evidence>
<dbReference type="EMBL" id="FOYL01000008">
    <property type="protein sequence ID" value="SFR24890.1"/>
    <property type="molecule type" value="Genomic_DNA"/>
</dbReference>
<evidence type="ECO:0000313" key="2">
    <source>
        <dbReference type="EMBL" id="SFR24890.1"/>
    </source>
</evidence>
<feature type="compositionally biased region" description="Polar residues" evidence="1">
    <location>
        <begin position="66"/>
        <end position="84"/>
    </location>
</feature>
<dbReference type="AlphaFoldDB" id="A0A1I6F4S0"/>
<name>A0A1I6F4S0_9PSEU</name>
<keyword evidence="3" id="KW-1185">Reference proteome</keyword>
<dbReference type="STRING" id="84724.SAMN04488564_108129"/>
<sequence length="102" mass="11005">MPHVMAIVQLRHDTPGRACYRRKLADGKTSTEAMRCLKRRLSDVVYQRMIRDAYRVAAGSGGHVGATTNSSAADPNPMASTSEKSLPEPANFQDRAAASSSV</sequence>
<dbReference type="RefSeq" id="WP_407656183.1">
    <property type="nucleotide sequence ID" value="NZ_FOYL01000008.1"/>
</dbReference>
<dbReference type="Proteomes" id="UP000198583">
    <property type="component" value="Unassembled WGS sequence"/>
</dbReference>
<organism evidence="2 3">
    <name type="scientific">Lentzea waywayandensis</name>
    <dbReference type="NCBI Taxonomy" id="84724"/>
    <lineage>
        <taxon>Bacteria</taxon>
        <taxon>Bacillati</taxon>
        <taxon>Actinomycetota</taxon>
        <taxon>Actinomycetes</taxon>
        <taxon>Pseudonocardiales</taxon>
        <taxon>Pseudonocardiaceae</taxon>
        <taxon>Lentzea</taxon>
    </lineage>
</organism>
<proteinExistence type="predicted"/>
<feature type="region of interest" description="Disordered" evidence="1">
    <location>
        <begin position="60"/>
        <end position="102"/>
    </location>
</feature>
<evidence type="ECO:0000256" key="1">
    <source>
        <dbReference type="SAM" id="MobiDB-lite"/>
    </source>
</evidence>
<accession>A0A1I6F4S0</accession>
<gene>
    <name evidence="2" type="ORF">SAMN04488564_108129</name>
</gene>